<dbReference type="Proteomes" id="UP000270924">
    <property type="component" value="Unassembled WGS sequence"/>
</dbReference>
<sequence length="99" mass="11514">MPENQPGATPEEPTPTAAESSYDRYKHLPLCNRTFKLRMQFLDEKLRKEQEKEKKEKATNAKKGEDASTNRLKRILDVKGRAQKAMCSTSPSWTRIYKR</sequence>
<dbReference type="AlphaFoldDB" id="A0A3P7DZS4"/>
<evidence type="ECO:0000256" key="1">
    <source>
        <dbReference type="SAM" id="MobiDB-lite"/>
    </source>
</evidence>
<feature type="compositionally biased region" description="Low complexity" evidence="1">
    <location>
        <begin position="8"/>
        <end position="19"/>
    </location>
</feature>
<name>A0A3P7DZS4_WUCBA</name>
<proteinExistence type="predicted"/>
<reference evidence="2 3" key="1">
    <citation type="submission" date="2018-11" db="EMBL/GenBank/DDBJ databases">
        <authorList>
            <consortium name="Pathogen Informatics"/>
        </authorList>
    </citation>
    <scope>NUCLEOTIDE SEQUENCE [LARGE SCALE GENOMIC DNA]</scope>
</reference>
<evidence type="ECO:0000313" key="2">
    <source>
        <dbReference type="EMBL" id="VDM15711.1"/>
    </source>
</evidence>
<protein>
    <submittedName>
        <fullName evidence="2">Uncharacterized protein</fullName>
    </submittedName>
</protein>
<accession>A0A3P7DZS4</accession>
<organism evidence="2 3">
    <name type="scientific">Wuchereria bancrofti</name>
    <dbReference type="NCBI Taxonomy" id="6293"/>
    <lineage>
        <taxon>Eukaryota</taxon>
        <taxon>Metazoa</taxon>
        <taxon>Ecdysozoa</taxon>
        <taxon>Nematoda</taxon>
        <taxon>Chromadorea</taxon>
        <taxon>Rhabditida</taxon>
        <taxon>Spirurina</taxon>
        <taxon>Spiruromorpha</taxon>
        <taxon>Filarioidea</taxon>
        <taxon>Onchocercidae</taxon>
        <taxon>Wuchereria</taxon>
    </lineage>
</organism>
<feature type="region of interest" description="Disordered" evidence="1">
    <location>
        <begin position="1"/>
        <end position="23"/>
    </location>
</feature>
<dbReference type="EMBL" id="UYWW01008369">
    <property type="protein sequence ID" value="VDM15711.1"/>
    <property type="molecule type" value="Genomic_DNA"/>
</dbReference>
<gene>
    <name evidence="2" type="ORF">WBA_LOCUS9055</name>
</gene>
<feature type="region of interest" description="Disordered" evidence="1">
    <location>
        <begin position="48"/>
        <end position="71"/>
    </location>
</feature>
<keyword evidence="3" id="KW-1185">Reference proteome</keyword>
<evidence type="ECO:0000313" key="3">
    <source>
        <dbReference type="Proteomes" id="UP000270924"/>
    </source>
</evidence>
<dbReference type="InParanoid" id="A0A3P7DZS4"/>